<dbReference type="EMBL" id="MPUH01000407">
    <property type="protein sequence ID" value="OMJ80811.1"/>
    <property type="molecule type" value="Genomic_DNA"/>
</dbReference>
<protein>
    <submittedName>
        <fullName evidence="1">Uncharacterized protein</fullName>
    </submittedName>
</protein>
<proteinExistence type="predicted"/>
<reference evidence="1 2" key="1">
    <citation type="submission" date="2016-11" db="EMBL/GenBank/DDBJ databases">
        <title>The macronuclear genome of Stentor coeruleus: a giant cell with tiny introns.</title>
        <authorList>
            <person name="Slabodnick M."/>
            <person name="Ruby J.G."/>
            <person name="Reiff S.B."/>
            <person name="Swart E.C."/>
            <person name="Gosai S."/>
            <person name="Prabakaran S."/>
            <person name="Witkowska E."/>
            <person name="Larue G.E."/>
            <person name="Fisher S."/>
            <person name="Freeman R.M."/>
            <person name="Gunawardena J."/>
            <person name="Chu W."/>
            <person name="Stover N.A."/>
            <person name="Gregory B.D."/>
            <person name="Nowacki M."/>
            <person name="Derisi J."/>
            <person name="Roy S.W."/>
            <person name="Marshall W.F."/>
            <person name="Sood P."/>
        </authorList>
    </citation>
    <scope>NUCLEOTIDE SEQUENCE [LARGE SCALE GENOMIC DNA]</scope>
    <source>
        <strain evidence="1">WM001</strain>
    </source>
</reference>
<dbReference type="Proteomes" id="UP000187209">
    <property type="component" value="Unassembled WGS sequence"/>
</dbReference>
<organism evidence="1 2">
    <name type="scientific">Stentor coeruleus</name>
    <dbReference type="NCBI Taxonomy" id="5963"/>
    <lineage>
        <taxon>Eukaryota</taxon>
        <taxon>Sar</taxon>
        <taxon>Alveolata</taxon>
        <taxon>Ciliophora</taxon>
        <taxon>Postciliodesmatophora</taxon>
        <taxon>Heterotrichea</taxon>
        <taxon>Heterotrichida</taxon>
        <taxon>Stentoridae</taxon>
        <taxon>Stentor</taxon>
    </lineage>
</organism>
<name>A0A1R2BVT8_9CILI</name>
<dbReference type="AlphaFoldDB" id="A0A1R2BVT8"/>
<evidence type="ECO:0000313" key="2">
    <source>
        <dbReference type="Proteomes" id="UP000187209"/>
    </source>
</evidence>
<gene>
    <name evidence="1" type="ORF">SteCoe_18866</name>
</gene>
<keyword evidence="2" id="KW-1185">Reference proteome</keyword>
<sequence>MVSNDLCKKLVEDCIRNSRVPDNKRYAAHFEYLDLVNKLLQLKVEEDPRPLTPIIAKITKICVRSPEKTEEKTKTSKSFMKISVSPLIKAEKLLEGSKTERQLPKNGIGHMKSASRQISGFQTQQRLKTHQKSLSHQLSSSLKQLSVVRINIKK</sequence>
<accession>A0A1R2BVT8</accession>
<comment type="caution">
    <text evidence="1">The sequence shown here is derived from an EMBL/GenBank/DDBJ whole genome shotgun (WGS) entry which is preliminary data.</text>
</comment>
<evidence type="ECO:0000313" key="1">
    <source>
        <dbReference type="EMBL" id="OMJ80811.1"/>
    </source>
</evidence>